<keyword evidence="5" id="KW-1185">Reference proteome</keyword>
<feature type="compositionally biased region" description="Polar residues" evidence="1">
    <location>
        <begin position="221"/>
        <end position="231"/>
    </location>
</feature>
<dbReference type="GO" id="GO:0001786">
    <property type="term" value="F:phosphatidylserine binding"/>
    <property type="evidence" value="ECO:0007669"/>
    <property type="project" value="TreeGrafter"/>
</dbReference>
<dbReference type="GO" id="GO:0017156">
    <property type="term" value="P:calcium-ion regulated exocytosis"/>
    <property type="evidence" value="ECO:0007669"/>
    <property type="project" value="TreeGrafter"/>
</dbReference>
<feature type="compositionally biased region" description="Basic and acidic residues" evidence="1">
    <location>
        <begin position="199"/>
        <end position="210"/>
    </location>
</feature>
<dbReference type="PROSITE" id="PS50004">
    <property type="entry name" value="C2"/>
    <property type="match status" value="2"/>
</dbReference>
<dbReference type="InterPro" id="IPR035892">
    <property type="entry name" value="C2_domain_sf"/>
</dbReference>
<dbReference type="PANTHER" id="PTHR10024">
    <property type="entry name" value="SYNAPTOTAGMIN"/>
    <property type="match status" value="1"/>
</dbReference>
<dbReference type="STRING" id="10195.A0A3M7P9Q8"/>
<dbReference type="SUPFAM" id="SSF49562">
    <property type="entry name" value="C2 domain (Calcium/lipid-binding domain, CaLB)"/>
    <property type="match status" value="2"/>
</dbReference>
<dbReference type="GO" id="GO:0000149">
    <property type="term" value="F:SNARE binding"/>
    <property type="evidence" value="ECO:0007669"/>
    <property type="project" value="TreeGrafter"/>
</dbReference>
<dbReference type="EMBL" id="REGN01012330">
    <property type="protein sequence ID" value="RMZ95836.1"/>
    <property type="molecule type" value="Genomic_DNA"/>
</dbReference>
<feature type="compositionally biased region" description="Polar residues" evidence="1">
    <location>
        <begin position="420"/>
        <end position="438"/>
    </location>
</feature>
<evidence type="ECO:0000313" key="4">
    <source>
        <dbReference type="EMBL" id="RMZ95836.1"/>
    </source>
</evidence>
<dbReference type="AlphaFoldDB" id="A0A3M7P9Q8"/>
<keyword evidence="2" id="KW-1133">Transmembrane helix</keyword>
<dbReference type="InterPro" id="IPR000008">
    <property type="entry name" value="C2_dom"/>
</dbReference>
<evidence type="ECO:0000256" key="1">
    <source>
        <dbReference type="SAM" id="MobiDB-lite"/>
    </source>
</evidence>
<organism evidence="4 5">
    <name type="scientific">Brachionus plicatilis</name>
    <name type="common">Marine rotifer</name>
    <name type="synonym">Brachionus muelleri</name>
    <dbReference type="NCBI Taxonomy" id="10195"/>
    <lineage>
        <taxon>Eukaryota</taxon>
        <taxon>Metazoa</taxon>
        <taxon>Spiralia</taxon>
        <taxon>Gnathifera</taxon>
        <taxon>Rotifera</taxon>
        <taxon>Eurotatoria</taxon>
        <taxon>Monogononta</taxon>
        <taxon>Pseudotrocha</taxon>
        <taxon>Ploima</taxon>
        <taxon>Brachionidae</taxon>
        <taxon>Brachionus</taxon>
    </lineage>
</organism>
<name>A0A3M7P9Q8_BRAPC</name>
<comment type="caution">
    <text evidence="4">The sequence shown here is derived from an EMBL/GenBank/DDBJ whole genome shotgun (WGS) entry which is preliminary data.</text>
</comment>
<feature type="region of interest" description="Disordered" evidence="1">
    <location>
        <begin position="416"/>
        <end position="456"/>
    </location>
</feature>
<keyword evidence="2" id="KW-0472">Membrane</keyword>
<dbReference type="PANTHER" id="PTHR10024:SF383">
    <property type="entry name" value="C2 DOMAIN-CONTAINING PROTEIN"/>
    <property type="match status" value="1"/>
</dbReference>
<keyword evidence="2" id="KW-0812">Transmembrane</keyword>
<dbReference type="GO" id="GO:0005509">
    <property type="term" value="F:calcium ion binding"/>
    <property type="evidence" value="ECO:0007669"/>
    <property type="project" value="TreeGrafter"/>
</dbReference>
<dbReference type="GO" id="GO:0030276">
    <property type="term" value="F:clathrin binding"/>
    <property type="evidence" value="ECO:0007669"/>
    <property type="project" value="TreeGrafter"/>
</dbReference>
<dbReference type="GO" id="GO:0005886">
    <property type="term" value="C:plasma membrane"/>
    <property type="evidence" value="ECO:0007669"/>
    <property type="project" value="TreeGrafter"/>
</dbReference>
<sequence length="825" mass="93120">MGEDILEKMAYIMIIIVCFAILLTILVYFISILMKKRANLKYCSKHAKEKEEICKNPECVMCLQLQHEMKISEYKRENHQLAQMDTNELNEKKPANNDLNSQSPNLSDVPTDGIIYHLINKLKKTFQIESATEMNGSSDCARKQSCITLTGSSLVTENENLANFKVKKKMSKSLAKRSLRKNSSLKGTNLVSSSTHSVKFKDTENSHEFSSDDSLSHTSSRVKTSGYSSAKSSIDYSKKNSISSYSNSRKSSSISSTYNEPAVVGYYRRKRLSDASSVYTNNTSISDLSNRKFSINHPNSLKDSNLRLVALEQQPSIAPSLPSSKKSSICSFGTSSSKISSTGGDRRFSIMAPLNVSDKFWVPPEIERHVRLEKQRASLPNTDLVSGFNEKLYELKSEANGLDEIEENLTADLDFESKADSMNQNNSRRESSTSSGAASRNPAAIASGRRRASMFDPIDPTELQKTLYLKLNQEQNSNEKEEQAIDSIGTFEFGIQYLSDSQKLIVDLLRVFDLQFKDTNPNSDLYCKCTLMPDKSSFQTKLIKRNSNPVFEEQFEFDCLDSSKLDSRYLEISMNEVDKVTREDCLGMCGLKLNYQNIESKKIFLKEIKPFVRPSEENYIGDIMFSLAYLPAAERLTIVVIKARNLQGLGPDKKILPGKCFGELIKILIKILFTDPFVKVSILTKDGKKLKKKKTSSQKGTMCPVYNEEIVFTHLKKEQLNDITIQFLIYHDSLTNRELLGSFSISSSSRGNEYAQWKDMLDSKKSIAWWHSLTALNSNVDSDHNSSQNFSINNRKNSKSINLFNFKPKPISVSYKQAQALGEHP</sequence>
<dbReference type="Pfam" id="PF00168">
    <property type="entry name" value="C2"/>
    <property type="match status" value="2"/>
</dbReference>
<proteinExistence type="predicted"/>
<dbReference type="OrthoDB" id="67700at2759"/>
<evidence type="ECO:0000259" key="3">
    <source>
        <dbReference type="PROSITE" id="PS50004"/>
    </source>
</evidence>
<feature type="domain" description="C2" evidence="3">
    <location>
        <begin position="619"/>
        <end position="771"/>
    </location>
</feature>
<evidence type="ECO:0000256" key="2">
    <source>
        <dbReference type="SAM" id="Phobius"/>
    </source>
</evidence>
<feature type="region of interest" description="Disordered" evidence="1">
    <location>
        <begin position="175"/>
        <end position="232"/>
    </location>
</feature>
<feature type="transmembrane region" description="Helical" evidence="2">
    <location>
        <begin position="12"/>
        <end position="34"/>
    </location>
</feature>
<dbReference type="Gene3D" id="2.60.40.150">
    <property type="entry name" value="C2 domain"/>
    <property type="match status" value="2"/>
</dbReference>
<evidence type="ECO:0000313" key="5">
    <source>
        <dbReference type="Proteomes" id="UP000276133"/>
    </source>
</evidence>
<gene>
    <name evidence="4" type="ORF">BpHYR1_001665</name>
</gene>
<feature type="compositionally biased region" description="Polar residues" evidence="1">
    <location>
        <begin position="187"/>
        <end position="197"/>
    </location>
</feature>
<protein>
    <submittedName>
        <fullName evidence="4">Synaptotagmin-5 isoform X1</fullName>
    </submittedName>
</protein>
<dbReference type="GO" id="GO:0070382">
    <property type="term" value="C:exocytic vesicle"/>
    <property type="evidence" value="ECO:0007669"/>
    <property type="project" value="TreeGrafter"/>
</dbReference>
<reference evidence="4 5" key="1">
    <citation type="journal article" date="2018" name="Sci. Rep.">
        <title>Genomic signatures of local adaptation to the degree of environmental predictability in rotifers.</title>
        <authorList>
            <person name="Franch-Gras L."/>
            <person name="Hahn C."/>
            <person name="Garcia-Roger E.M."/>
            <person name="Carmona M.J."/>
            <person name="Serra M."/>
            <person name="Gomez A."/>
        </authorList>
    </citation>
    <scope>NUCLEOTIDE SEQUENCE [LARGE SCALE GENOMIC DNA]</scope>
    <source>
        <strain evidence="4">HYR1</strain>
    </source>
</reference>
<dbReference type="GO" id="GO:0005544">
    <property type="term" value="F:calcium-dependent phospholipid binding"/>
    <property type="evidence" value="ECO:0007669"/>
    <property type="project" value="TreeGrafter"/>
</dbReference>
<dbReference type="SMART" id="SM00239">
    <property type="entry name" value="C2"/>
    <property type="match status" value="2"/>
</dbReference>
<accession>A0A3M7P9Q8</accession>
<feature type="domain" description="C2" evidence="3">
    <location>
        <begin position="487"/>
        <end position="608"/>
    </location>
</feature>
<dbReference type="Proteomes" id="UP000276133">
    <property type="component" value="Unassembled WGS sequence"/>
</dbReference>